<feature type="coiled-coil region" evidence="7">
    <location>
        <begin position="62"/>
        <end position="163"/>
    </location>
</feature>
<dbReference type="InterPro" id="IPR038844">
    <property type="entry name" value="CFAP157"/>
</dbReference>
<evidence type="ECO:0000256" key="3">
    <source>
        <dbReference type="ARBA" id="ARBA00014087"/>
    </source>
</evidence>
<comment type="similarity">
    <text evidence="2">Belongs to the CFAP157 family.</text>
</comment>
<gene>
    <name evidence="9" type="ORF">TRFO_21277</name>
</gene>
<dbReference type="OrthoDB" id="539851at2759"/>
<dbReference type="GeneID" id="94836569"/>
<evidence type="ECO:0000256" key="8">
    <source>
        <dbReference type="SAM" id="MobiDB-lite"/>
    </source>
</evidence>
<evidence type="ECO:0000256" key="2">
    <source>
        <dbReference type="ARBA" id="ARBA00010841"/>
    </source>
</evidence>
<dbReference type="RefSeq" id="XP_068362885.1">
    <property type="nucleotide sequence ID" value="XM_068501865.1"/>
</dbReference>
<evidence type="ECO:0000313" key="10">
    <source>
        <dbReference type="Proteomes" id="UP000179807"/>
    </source>
</evidence>
<feature type="region of interest" description="Disordered" evidence="8">
    <location>
        <begin position="437"/>
        <end position="477"/>
    </location>
</feature>
<comment type="caution">
    <text evidence="9">The sequence shown here is derived from an EMBL/GenBank/DDBJ whole genome shotgun (WGS) entry which is preliminary data.</text>
</comment>
<feature type="compositionally biased region" description="Basic residues" evidence="8">
    <location>
        <begin position="468"/>
        <end position="477"/>
    </location>
</feature>
<dbReference type="GO" id="GO:0008017">
    <property type="term" value="F:microtubule binding"/>
    <property type="evidence" value="ECO:0007669"/>
    <property type="project" value="TreeGrafter"/>
</dbReference>
<evidence type="ECO:0000256" key="6">
    <source>
        <dbReference type="ARBA" id="ARBA00023273"/>
    </source>
</evidence>
<comment type="subcellular location">
    <subcellularLocation>
        <location evidence="1">Cell projection</location>
        <location evidence="1">Cilium</location>
    </subcellularLocation>
</comment>
<reference evidence="9" key="1">
    <citation type="submission" date="2016-10" db="EMBL/GenBank/DDBJ databases">
        <authorList>
            <person name="Benchimol M."/>
            <person name="Almeida L.G."/>
            <person name="Vasconcelos A.T."/>
            <person name="Perreira-Neves A."/>
            <person name="Rosa I.A."/>
            <person name="Tasca T."/>
            <person name="Bogo M.R."/>
            <person name="de Souza W."/>
        </authorList>
    </citation>
    <scope>NUCLEOTIDE SEQUENCE [LARGE SCALE GENOMIC DNA]</scope>
    <source>
        <strain evidence="9">K</strain>
    </source>
</reference>
<evidence type="ECO:0000256" key="4">
    <source>
        <dbReference type="ARBA" id="ARBA00023054"/>
    </source>
</evidence>
<dbReference type="GO" id="GO:0036064">
    <property type="term" value="C:ciliary basal body"/>
    <property type="evidence" value="ECO:0007669"/>
    <property type="project" value="TreeGrafter"/>
</dbReference>
<name>A0A1J4KK73_9EUKA</name>
<evidence type="ECO:0000256" key="7">
    <source>
        <dbReference type="SAM" id="Coils"/>
    </source>
</evidence>
<dbReference type="VEuPathDB" id="TrichDB:TRFO_21277"/>
<keyword evidence="10" id="KW-1185">Reference proteome</keyword>
<dbReference type="EMBL" id="MLAK01000631">
    <property type="protein sequence ID" value="OHT09749.1"/>
    <property type="molecule type" value="Genomic_DNA"/>
</dbReference>
<dbReference type="AlphaFoldDB" id="A0A1J4KK73"/>
<dbReference type="PANTHER" id="PTHR31954">
    <property type="entry name" value="CILIA- AND FLAGELLA-ASSOCIATED PROTEIN 157"/>
    <property type="match status" value="1"/>
</dbReference>
<keyword evidence="4 7" id="KW-0175">Coiled coil</keyword>
<keyword evidence="6" id="KW-0966">Cell projection</keyword>
<keyword evidence="5" id="KW-0969">Cilium</keyword>
<evidence type="ECO:0000256" key="5">
    <source>
        <dbReference type="ARBA" id="ARBA00023069"/>
    </source>
</evidence>
<evidence type="ECO:0000313" key="9">
    <source>
        <dbReference type="EMBL" id="OHT09749.1"/>
    </source>
</evidence>
<sequence>MSNKKESQEGNPKQVTKELELKAAVMSTDIMNQRSTREDAAHLVLQFKRQLQAAALTVEKKAETQQSRIEFLTRTLSSAEKERDRLFNRLRQIQNEVESQKDKYDQQVEAMQYQSREVEQNYKAKIHSALQQLRGLREFQEHKHQMDERMRNLSNQIAKERKERTAELAAIHKKLVAQREYYEHQLASKLSEADEYATKFEDLDLDRATTKIIHETEQRREAIKAENNMAAEVIKRNDQLRHQIQDLEQQCKVLDDSEKNLTTQAVDLKAKLEDTKKKVNESIDMSKARLQQLQERMSNKISDLSKRLEEDRKTKENLTRELALAQHQLAFAEGQRDERLKKDHNLLTVMNEAAIFILTSLELQEKDPSKEEIASHSSALNAVIRKIGNVSQDLTGVEPKPIPDSTQTASAQTDMKTRGFVCSGKPSAVTAAVRKARAQAKDTDFRNQPEYQRIFGKESKSPGNAKTKVVRIQRTGK</sequence>
<feature type="coiled-coil region" evidence="7">
    <location>
        <begin position="223"/>
        <end position="335"/>
    </location>
</feature>
<dbReference type="Proteomes" id="UP000179807">
    <property type="component" value="Unassembled WGS sequence"/>
</dbReference>
<dbReference type="PANTHER" id="PTHR31954:SF1">
    <property type="entry name" value="CILIA- AND FLAGELLA-ASSOCIATED PROTEIN 157"/>
    <property type="match status" value="1"/>
</dbReference>
<feature type="region of interest" description="Disordered" evidence="8">
    <location>
        <begin position="394"/>
        <end position="419"/>
    </location>
</feature>
<feature type="compositionally biased region" description="Polar residues" evidence="8">
    <location>
        <begin position="404"/>
        <end position="414"/>
    </location>
</feature>
<organism evidence="9 10">
    <name type="scientific">Tritrichomonas foetus</name>
    <dbReference type="NCBI Taxonomy" id="1144522"/>
    <lineage>
        <taxon>Eukaryota</taxon>
        <taxon>Metamonada</taxon>
        <taxon>Parabasalia</taxon>
        <taxon>Tritrichomonadida</taxon>
        <taxon>Tritrichomonadidae</taxon>
        <taxon>Tritrichomonas</taxon>
    </lineage>
</organism>
<accession>A0A1J4KK73</accession>
<protein>
    <recommendedName>
        <fullName evidence="3">Cilia- and flagella-associated protein 157</fullName>
    </recommendedName>
</protein>
<proteinExistence type="inferred from homology"/>
<evidence type="ECO:0000256" key="1">
    <source>
        <dbReference type="ARBA" id="ARBA00004138"/>
    </source>
</evidence>